<keyword evidence="3" id="KW-1185">Reference proteome</keyword>
<keyword evidence="1" id="KW-1133">Transmembrane helix</keyword>
<name>A0A4R7TC93_9ACTN</name>
<dbReference type="RefSeq" id="WP_133979731.1">
    <property type="nucleotide sequence ID" value="NZ_SOCE01000001.1"/>
</dbReference>
<keyword evidence="1" id="KW-0812">Transmembrane</keyword>
<accession>A0A4R7TC93</accession>
<proteinExistence type="predicted"/>
<feature type="transmembrane region" description="Helical" evidence="1">
    <location>
        <begin position="103"/>
        <end position="121"/>
    </location>
</feature>
<protein>
    <submittedName>
        <fullName evidence="2">Uncharacterized protein</fullName>
    </submittedName>
</protein>
<evidence type="ECO:0000313" key="3">
    <source>
        <dbReference type="Proteomes" id="UP000295151"/>
    </source>
</evidence>
<feature type="transmembrane region" description="Helical" evidence="1">
    <location>
        <begin position="6"/>
        <end position="24"/>
    </location>
</feature>
<feature type="transmembrane region" description="Helical" evidence="1">
    <location>
        <begin position="36"/>
        <end position="58"/>
    </location>
</feature>
<gene>
    <name evidence="2" type="ORF">EV138_3269</name>
</gene>
<feature type="transmembrane region" description="Helical" evidence="1">
    <location>
        <begin position="70"/>
        <end position="91"/>
    </location>
</feature>
<comment type="caution">
    <text evidence="2">The sequence shown here is derived from an EMBL/GenBank/DDBJ whole genome shotgun (WGS) entry which is preliminary data.</text>
</comment>
<evidence type="ECO:0000313" key="2">
    <source>
        <dbReference type="EMBL" id="TDU89694.1"/>
    </source>
</evidence>
<evidence type="ECO:0000256" key="1">
    <source>
        <dbReference type="SAM" id="Phobius"/>
    </source>
</evidence>
<feature type="transmembrane region" description="Helical" evidence="1">
    <location>
        <begin position="133"/>
        <end position="153"/>
    </location>
</feature>
<organism evidence="2 3">
    <name type="scientific">Kribbella voronezhensis</name>
    <dbReference type="NCBI Taxonomy" id="2512212"/>
    <lineage>
        <taxon>Bacteria</taxon>
        <taxon>Bacillati</taxon>
        <taxon>Actinomycetota</taxon>
        <taxon>Actinomycetes</taxon>
        <taxon>Propionibacteriales</taxon>
        <taxon>Kribbellaceae</taxon>
        <taxon>Kribbella</taxon>
    </lineage>
</organism>
<keyword evidence="1" id="KW-0472">Membrane</keyword>
<dbReference type="OrthoDB" id="4872245at2"/>
<dbReference type="EMBL" id="SOCE01000001">
    <property type="protein sequence ID" value="TDU89694.1"/>
    <property type="molecule type" value="Genomic_DNA"/>
</dbReference>
<sequence length="171" mass="18221">MNIPKTAAVGFALGLAWGAAARVWMRLISTEPEFSWTGTGLILGFCAGGGLILGFLAGARAAGWSRWWRMLGLLCLVIFAGPGMVFLPAYLLGGLLFRRQVSLVLAGAGAVLGGVAFLWVANQQEPAPVDGLTMYGGFLVLSLALTIGSAEFYRPRRRRTAPRERQLPVGL</sequence>
<reference evidence="2 3" key="1">
    <citation type="submission" date="2019-03" db="EMBL/GenBank/DDBJ databases">
        <title>Genomic Encyclopedia of Type Strains, Phase III (KMG-III): the genomes of soil and plant-associated and newly described type strains.</title>
        <authorList>
            <person name="Whitman W."/>
        </authorList>
    </citation>
    <scope>NUCLEOTIDE SEQUENCE [LARGE SCALE GENOMIC DNA]</scope>
    <source>
        <strain evidence="2 3">VKM Ac-2575</strain>
    </source>
</reference>
<dbReference type="Proteomes" id="UP000295151">
    <property type="component" value="Unassembled WGS sequence"/>
</dbReference>
<dbReference type="AlphaFoldDB" id="A0A4R7TC93"/>